<dbReference type="InterPro" id="IPR051800">
    <property type="entry name" value="PqiA-PqiB_transport"/>
</dbReference>
<dbReference type="GO" id="GO:0005886">
    <property type="term" value="C:plasma membrane"/>
    <property type="evidence" value="ECO:0007669"/>
    <property type="project" value="UniProtKB-SubCell"/>
</dbReference>
<comment type="caution">
    <text evidence="9">The sequence shown here is derived from an EMBL/GenBank/DDBJ whole genome shotgun (WGS) entry which is preliminary data.</text>
</comment>
<feature type="transmembrane region" description="Helical" evidence="7">
    <location>
        <begin position="29"/>
        <end position="46"/>
    </location>
</feature>
<dbReference type="Pfam" id="PF02470">
    <property type="entry name" value="MlaD"/>
    <property type="match status" value="3"/>
</dbReference>
<protein>
    <submittedName>
        <fullName evidence="9">MCE family protein</fullName>
    </submittedName>
</protein>
<gene>
    <name evidence="9" type="ORF">HW932_03480</name>
</gene>
<evidence type="ECO:0000259" key="8">
    <source>
        <dbReference type="Pfam" id="PF02470"/>
    </source>
</evidence>
<dbReference type="InterPro" id="IPR003399">
    <property type="entry name" value="Mce/MlaD"/>
</dbReference>
<feature type="domain" description="Mce/MlaD" evidence="8">
    <location>
        <begin position="53"/>
        <end position="144"/>
    </location>
</feature>
<feature type="domain" description="Mce/MlaD" evidence="8">
    <location>
        <begin position="169"/>
        <end position="251"/>
    </location>
</feature>
<name>A0A850RAP9_9GAMM</name>
<keyword evidence="4 7" id="KW-0812">Transmembrane</keyword>
<dbReference type="AlphaFoldDB" id="A0A850RAP9"/>
<feature type="domain" description="Mce/MlaD" evidence="8">
    <location>
        <begin position="303"/>
        <end position="396"/>
    </location>
</feature>
<evidence type="ECO:0000256" key="1">
    <source>
        <dbReference type="ARBA" id="ARBA00004533"/>
    </source>
</evidence>
<evidence type="ECO:0000313" key="10">
    <source>
        <dbReference type="Proteomes" id="UP000592294"/>
    </source>
</evidence>
<keyword evidence="10" id="KW-1185">Reference proteome</keyword>
<keyword evidence="3" id="KW-0997">Cell inner membrane</keyword>
<dbReference type="RefSeq" id="WP_176975102.1">
    <property type="nucleotide sequence ID" value="NZ_JABZEO010000002.1"/>
</dbReference>
<evidence type="ECO:0000256" key="3">
    <source>
        <dbReference type="ARBA" id="ARBA00022519"/>
    </source>
</evidence>
<comment type="subcellular location">
    <subcellularLocation>
        <location evidence="1">Cell inner membrane</location>
    </subcellularLocation>
</comment>
<dbReference type="Proteomes" id="UP000592294">
    <property type="component" value="Unassembled WGS sequence"/>
</dbReference>
<keyword evidence="6 7" id="KW-0472">Membrane</keyword>
<evidence type="ECO:0000256" key="4">
    <source>
        <dbReference type="ARBA" id="ARBA00022692"/>
    </source>
</evidence>
<reference evidence="9 10" key="1">
    <citation type="submission" date="2020-06" db="EMBL/GenBank/DDBJ databases">
        <title>Whole-genome sequence of Allochromatium humboldtianum DSM 21881, type strain.</title>
        <authorList>
            <person name="Kyndt J.A."/>
            <person name="Meyer T.E."/>
        </authorList>
    </citation>
    <scope>NUCLEOTIDE SEQUENCE [LARGE SCALE GENOMIC DNA]</scope>
    <source>
        <strain evidence="9 10">DSM 21881</strain>
    </source>
</reference>
<dbReference type="PANTHER" id="PTHR30462">
    <property type="entry name" value="INTERMEMBRANE TRANSPORT PROTEIN PQIB-RELATED"/>
    <property type="match status" value="1"/>
</dbReference>
<evidence type="ECO:0000256" key="2">
    <source>
        <dbReference type="ARBA" id="ARBA00022475"/>
    </source>
</evidence>
<evidence type="ECO:0000256" key="6">
    <source>
        <dbReference type="ARBA" id="ARBA00023136"/>
    </source>
</evidence>
<organism evidence="9 10">
    <name type="scientific">Allochromatium humboldtianum</name>
    <dbReference type="NCBI Taxonomy" id="504901"/>
    <lineage>
        <taxon>Bacteria</taxon>
        <taxon>Pseudomonadati</taxon>
        <taxon>Pseudomonadota</taxon>
        <taxon>Gammaproteobacteria</taxon>
        <taxon>Chromatiales</taxon>
        <taxon>Chromatiaceae</taxon>
        <taxon>Allochromatium</taxon>
    </lineage>
</organism>
<sequence>MTETEREPDIRSPDPIPEAVARPRGRLSLVWLIPLVALAVGVWLAVKTWSERGPIVTIEFKSASGLAAGQTRVKFKDVDIGQVKSIDFSPDLKTVIVSAELKRTFDDFLTEHTRFWVERPRVTLSGVSGLDTLVSGAYIALDPGQAGRSRRHFTGLEQPPVITTFEDGGRFRLRAPTLGSLNIGSPVYYRQIQVGQVIGYGLEPDGRAVGIEIFVAAPHDALVTPDTRFWNASGLDVSLSAAGVQVDTQSLLSVVLGGIAFGTPETIDPAQAHDPYPEVFPLYRNREAAHARIYARKERYLLLFEGAARGLVSGAPVRLKGIDVGRVLDIQLQLDTEALEFRIPVLIEIEPERIVRRGAAEAPDERQLVERLVERGLRAQLKLDSVLSGALYVDLDVDSGAPAGRLVRQGEHLVIPTRPGSLEAITTQLASVLEKLDTIPIEQIGRDLSQTAAGANALVNAPELKGAVVELEATLTQVRATATRLDRELGPELTKTLRESTATLERARALLSDRSPLYVETQRMLQEVSSAARSMRLLTDYLERHPEALLQGKGRGR</sequence>
<proteinExistence type="predicted"/>
<keyword evidence="2" id="KW-1003">Cell membrane</keyword>
<evidence type="ECO:0000256" key="7">
    <source>
        <dbReference type="SAM" id="Phobius"/>
    </source>
</evidence>
<dbReference type="EMBL" id="JABZEO010000002">
    <property type="protein sequence ID" value="NVZ08317.1"/>
    <property type="molecule type" value="Genomic_DNA"/>
</dbReference>
<accession>A0A850RAP9</accession>
<evidence type="ECO:0000256" key="5">
    <source>
        <dbReference type="ARBA" id="ARBA00022989"/>
    </source>
</evidence>
<dbReference type="PANTHER" id="PTHR30462:SF0">
    <property type="entry name" value="INTERMEMBRANE TRANSPORT PROTEIN YEBT"/>
    <property type="match status" value="1"/>
</dbReference>
<evidence type="ECO:0000313" key="9">
    <source>
        <dbReference type="EMBL" id="NVZ08317.1"/>
    </source>
</evidence>
<keyword evidence="5 7" id="KW-1133">Transmembrane helix</keyword>